<dbReference type="Pfam" id="PF06114">
    <property type="entry name" value="Peptidase_M78"/>
    <property type="match status" value="1"/>
</dbReference>
<dbReference type="PANTHER" id="PTHR43236:SF2">
    <property type="entry name" value="BLL0069 PROTEIN"/>
    <property type="match status" value="1"/>
</dbReference>
<feature type="region of interest" description="Disordered" evidence="1">
    <location>
        <begin position="1"/>
        <end position="37"/>
    </location>
</feature>
<evidence type="ECO:0000256" key="1">
    <source>
        <dbReference type="SAM" id="MobiDB-lite"/>
    </source>
</evidence>
<sequence>MSPTLKRSSQQPPKGSSPSAGKGRRRGGWTQAKMREVAAEERSELGLDVHDAFDPYALADAHGIPVYSLTDLLERGLGAEAHEHFHASSTQSWSAALIPLGSARVIVENDAHVSVRRRSNIAHELGHHLLEHSFDNVILGDDHKRQFDATQERQAHFISGELLIPDQAARRAAFADWDNLRVAEAFNVSPQFAQMRMAGARVIAKRSATKRRY</sequence>
<organism evidence="3 4">
    <name type="scientific">Nocardioides zhouii</name>
    <dbReference type="NCBI Taxonomy" id="1168729"/>
    <lineage>
        <taxon>Bacteria</taxon>
        <taxon>Bacillati</taxon>
        <taxon>Actinomycetota</taxon>
        <taxon>Actinomycetes</taxon>
        <taxon>Propionibacteriales</taxon>
        <taxon>Nocardioidaceae</taxon>
        <taxon>Nocardioides</taxon>
    </lineage>
</organism>
<evidence type="ECO:0000313" key="4">
    <source>
        <dbReference type="Proteomes" id="UP000291101"/>
    </source>
</evidence>
<evidence type="ECO:0000259" key="2">
    <source>
        <dbReference type="Pfam" id="PF06114"/>
    </source>
</evidence>
<feature type="domain" description="IrrE N-terminal-like" evidence="2">
    <location>
        <begin position="76"/>
        <end position="197"/>
    </location>
</feature>
<dbReference type="Gene3D" id="1.10.10.2910">
    <property type="match status" value="1"/>
</dbReference>
<dbReference type="OrthoDB" id="572608at2"/>
<dbReference type="AlphaFoldDB" id="A0A4Q2T1Q2"/>
<dbReference type="EMBL" id="SDWV01000011">
    <property type="protein sequence ID" value="RYC10559.1"/>
    <property type="molecule type" value="Genomic_DNA"/>
</dbReference>
<feature type="compositionally biased region" description="Low complexity" evidence="1">
    <location>
        <begin position="1"/>
        <end position="21"/>
    </location>
</feature>
<gene>
    <name evidence="3" type="ORF">EUA94_12230</name>
</gene>
<reference evidence="3 4" key="1">
    <citation type="submission" date="2019-01" db="EMBL/GenBank/DDBJ databases">
        <title>Novel species of Nocardioides.</title>
        <authorList>
            <person name="Liu Q."/>
            <person name="X Y.-H."/>
        </authorList>
    </citation>
    <scope>NUCLEOTIDE SEQUENCE [LARGE SCALE GENOMIC DNA]</scope>
    <source>
        <strain evidence="3 4">HLT2-9</strain>
    </source>
</reference>
<proteinExistence type="predicted"/>
<dbReference type="InterPro" id="IPR010359">
    <property type="entry name" value="IrrE_HExxH"/>
</dbReference>
<protein>
    <submittedName>
        <fullName evidence="3">ImmA/IrrE family metallo-endopeptidase</fullName>
    </submittedName>
</protein>
<dbReference type="Proteomes" id="UP000291101">
    <property type="component" value="Unassembled WGS sequence"/>
</dbReference>
<evidence type="ECO:0000313" key="3">
    <source>
        <dbReference type="EMBL" id="RYC10559.1"/>
    </source>
</evidence>
<keyword evidence="4" id="KW-1185">Reference proteome</keyword>
<dbReference type="PANTHER" id="PTHR43236">
    <property type="entry name" value="ANTITOXIN HIGA1"/>
    <property type="match status" value="1"/>
</dbReference>
<comment type="caution">
    <text evidence="3">The sequence shown here is derived from an EMBL/GenBank/DDBJ whole genome shotgun (WGS) entry which is preliminary data.</text>
</comment>
<accession>A0A4Q2T1Q2</accession>
<dbReference type="InterPro" id="IPR052345">
    <property type="entry name" value="Rad_response_metalloprotease"/>
</dbReference>
<name>A0A4Q2T1Q2_9ACTN</name>